<sequence length="328" mass="35040">MFLIVEDIRKGGGRMALSTKGLMHLFVVYVVWSSTYLAIRVAVAPGSGFPPFLMGGTRMVLAGLILLALAAIGGHRLKMTKDEFIRTAIAGVLLWVGGNGLVVWAEQSANSGFACLMVSSSPIWVAFINAVQARRLPSPLLIASLLLGFAGIGVLMAPAIMSGNAAEFSSGIALTLAAISWAAGSVYQTRCPVSLETPVASGYQHLISSLGFFLLALIFQEPVPQPTTSAWAAWAYLVIFGSVLAFTSFVYSLRLLPINIAMTYAYVNPVLALFLGAWLLDEPITAWTIAGAVMVIVSVFGIFRDRYRQEQRQANADGARQVASTSTE</sequence>
<dbReference type="InterPro" id="IPR000620">
    <property type="entry name" value="EamA_dom"/>
</dbReference>
<evidence type="ECO:0000256" key="4">
    <source>
        <dbReference type="ARBA" id="ARBA00022989"/>
    </source>
</evidence>
<dbReference type="EMBL" id="AAWL01000031">
    <property type="protein sequence ID" value="EAX46485.1"/>
    <property type="molecule type" value="Genomic_DNA"/>
</dbReference>
<gene>
    <name evidence="8" type="ORF">TcarDRAFT_0241</name>
</gene>
<evidence type="ECO:0000313" key="9">
    <source>
        <dbReference type="Proteomes" id="UP000005139"/>
    </source>
</evidence>
<keyword evidence="5 6" id="KW-0472">Membrane</keyword>
<reference evidence="8 9" key="2">
    <citation type="submission" date="2007-01" db="EMBL/GenBank/DDBJ databases">
        <title>Sequencing of the draft genome and assembly of Thermosinus carboxydivorans Nor1.</title>
        <authorList>
            <consortium name="US DOE Joint Genome Institute (JGI-PGF)"/>
            <person name="Copeland A."/>
            <person name="Lucas S."/>
            <person name="Lapidus A."/>
            <person name="Barry K."/>
            <person name="Glavina del Rio T."/>
            <person name="Dalin E."/>
            <person name="Tice H."/>
            <person name="Bruce D."/>
            <person name="Pitluck S."/>
            <person name="Richardson P."/>
        </authorList>
    </citation>
    <scope>NUCLEOTIDE SEQUENCE [LARGE SCALE GENOMIC DNA]</scope>
    <source>
        <strain evidence="8 9">Nor1</strain>
    </source>
</reference>
<keyword evidence="9" id="KW-1185">Reference proteome</keyword>
<evidence type="ECO:0000256" key="1">
    <source>
        <dbReference type="ARBA" id="ARBA00004141"/>
    </source>
</evidence>
<keyword evidence="4 6" id="KW-1133">Transmembrane helix</keyword>
<feature type="domain" description="EamA" evidence="7">
    <location>
        <begin position="173"/>
        <end position="303"/>
    </location>
</feature>
<feature type="transmembrane region" description="Helical" evidence="6">
    <location>
        <begin position="140"/>
        <end position="162"/>
    </location>
</feature>
<keyword evidence="3 6" id="KW-0812">Transmembrane</keyword>
<dbReference type="AlphaFoldDB" id="A1HU11"/>
<feature type="transmembrane region" description="Helical" evidence="6">
    <location>
        <begin position="168"/>
        <end position="187"/>
    </location>
</feature>
<comment type="similarity">
    <text evidence="2">Belongs to the EamA transporter family.</text>
</comment>
<dbReference type="SUPFAM" id="SSF103481">
    <property type="entry name" value="Multidrug resistance efflux transporter EmrE"/>
    <property type="match status" value="2"/>
</dbReference>
<dbReference type="InterPro" id="IPR037185">
    <property type="entry name" value="EmrE-like"/>
</dbReference>
<evidence type="ECO:0000256" key="5">
    <source>
        <dbReference type="ARBA" id="ARBA00023136"/>
    </source>
</evidence>
<dbReference type="GO" id="GO:0016020">
    <property type="term" value="C:membrane"/>
    <property type="evidence" value="ECO:0007669"/>
    <property type="project" value="UniProtKB-SubCell"/>
</dbReference>
<protein>
    <recommendedName>
        <fullName evidence="7">EamA domain-containing protein</fullName>
    </recommendedName>
</protein>
<feature type="transmembrane region" description="Helical" evidence="6">
    <location>
        <begin position="286"/>
        <end position="303"/>
    </location>
</feature>
<feature type="transmembrane region" description="Helical" evidence="6">
    <location>
        <begin position="21"/>
        <end position="39"/>
    </location>
</feature>
<feature type="domain" description="EamA" evidence="7">
    <location>
        <begin position="20"/>
        <end position="155"/>
    </location>
</feature>
<dbReference type="Gene3D" id="1.10.3730.20">
    <property type="match status" value="1"/>
</dbReference>
<proteinExistence type="inferred from homology"/>
<evidence type="ECO:0000313" key="8">
    <source>
        <dbReference type="EMBL" id="EAX46485.1"/>
    </source>
</evidence>
<feature type="transmembrane region" description="Helical" evidence="6">
    <location>
        <begin position="263"/>
        <end position="280"/>
    </location>
</feature>
<feature type="transmembrane region" description="Helical" evidence="6">
    <location>
        <begin position="199"/>
        <end position="219"/>
    </location>
</feature>
<feature type="transmembrane region" description="Helical" evidence="6">
    <location>
        <begin position="231"/>
        <end position="251"/>
    </location>
</feature>
<feature type="transmembrane region" description="Helical" evidence="6">
    <location>
        <begin position="111"/>
        <end position="128"/>
    </location>
</feature>
<dbReference type="PANTHER" id="PTHR32322:SF2">
    <property type="entry name" value="EAMA DOMAIN-CONTAINING PROTEIN"/>
    <property type="match status" value="1"/>
</dbReference>
<dbReference type="Proteomes" id="UP000005139">
    <property type="component" value="Unassembled WGS sequence"/>
</dbReference>
<organism evidence="8 9">
    <name type="scientific">Thermosinus carboxydivorans Nor1</name>
    <dbReference type="NCBI Taxonomy" id="401526"/>
    <lineage>
        <taxon>Bacteria</taxon>
        <taxon>Bacillati</taxon>
        <taxon>Bacillota</taxon>
        <taxon>Negativicutes</taxon>
        <taxon>Selenomonadales</taxon>
        <taxon>Sporomusaceae</taxon>
        <taxon>Thermosinus</taxon>
    </lineage>
</organism>
<accession>A1HU11</accession>
<evidence type="ECO:0000256" key="3">
    <source>
        <dbReference type="ARBA" id="ARBA00022692"/>
    </source>
</evidence>
<dbReference type="Pfam" id="PF00892">
    <property type="entry name" value="EamA"/>
    <property type="match status" value="2"/>
</dbReference>
<feature type="transmembrane region" description="Helical" evidence="6">
    <location>
        <begin position="51"/>
        <end position="72"/>
    </location>
</feature>
<dbReference type="eggNOG" id="COG0697">
    <property type="taxonomic scope" value="Bacteria"/>
</dbReference>
<comment type="subcellular location">
    <subcellularLocation>
        <location evidence="1">Membrane</location>
        <topology evidence="1">Multi-pass membrane protein</topology>
    </subcellularLocation>
</comment>
<comment type="caution">
    <text evidence="8">The sequence shown here is derived from an EMBL/GenBank/DDBJ whole genome shotgun (WGS) entry which is preliminary data.</text>
</comment>
<evidence type="ECO:0000259" key="7">
    <source>
        <dbReference type="Pfam" id="PF00892"/>
    </source>
</evidence>
<dbReference type="PANTHER" id="PTHR32322">
    <property type="entry name" value="INNER MEMBRANE TRANSPORTER"/>
    <property type="match status" value="1"/>
</dbReference>
<evidence type="ECO:0000256" key="2">
    <source>
        <dbReference type="ARBA" id="ARBA00007362"/>
    </source>
</evidence>
<reference evidence="8 9" key="1">
    <citation type="submission" date="2007-01" db="EMBL/GenBank/DDBJ databases">
        <title>Annotation of the draft genome assembly of Thermosinus carboxydivorans Nor1.</title>
        <authorList>
            <consortium name="US DOE Joint Genome Institute (JGI-ORNL)"/>
            <person name="Larimer F."/>
            <person name="Land M."/>
            <person name="Hauser L."/>
        </authorList>
    </citation>
    <scope>NUCLEOTIDE SEQUENCE [LARGE SCALE GENOMIC DNA]</scope>
    <source>
        <strain evidence="8 9">Nor1</strain>
    </source>
</reference>
<evidence type="ECO:0000256" key="6">
    <source>
        <dbReference type="SAM" id="Phobius"/>
    </source>
</evidence>
<name>A1HU11_9FIRM</name>
<dbReference type="InterPro" id="IPR050638">
    <property type="entry name" value="AA-Vitamin_Transporters"/>
</dbReference>
<feature type="transmembrane region" description="Helical" evidence="6">
    <location>
        <begin position="84"/>
        <end position="105"/>
    </location>
</feature>